<sequence>MLFDVRVVLPDRPGALARVADLMGSCGGDIVGVQVLGREGGRAIDDFRVSLTAGGESRLRERLERDPAIALLSLRTSTSSPGSHLELDLLEHALRQPERAVETFTDMAPAVFAADWACAIAGTGDSAHVVYCSPGAPEVELSEVDTAPARAGRVQPRGFGAEDEVTMLGAPFPGDVTVLVARSEPVFHPLELSTFRRVSELVAMMAVPRAIALPA</sequence>
<evidence type="ECO:0000313" key="3">
    <source>
        <dbReference type="Proteomes" id="UP000800981"/>
    </source>
</evidence>
<dbReference type="SUPFAM" id="SSF55021">
    <property type="entry name" value="ACT-like"/>
    <property type="match status" value="1"/>
</dbReference>
<dbReference type="PROSITE" id="PS51671">
    <property type="entry name" value="ACT"/>
    <property type="match status" value="1"/>
</dbReference>
<keyword evidence="3" id="KW-1185">Reference proteome</keyword>
<dbReference type="InterPro" id="IPR002912">
    <property type="entry name" value="ACT_dom"/>
</dbReference>
<evidence type="ECO:0000259" key="1">
    <source>
        <dbReference type="PROSITE" id="PS51671"/>
    </source>
</evidence>
<organism evidence="2 3">
    <name type="scientific">Motilibacter deserti</name>
    <dbReference type="NCBI Taxonomy" id="2714956"/>
    <lineage>
        <taxon>Bacteria</taxon>
        <taxon>Bacillati</taxon>
        <taxon>Actinomycetota</taxon>
        <taxon>Actinomycetes</taxon>
        <taxon>Motilibacterales</taxon>
        <taxon>Motilibacteraceae</taxon>
        <taxon>Motilibacter</taxon>
    </lineage>
</organism>
<dbReference type="RefSeq" id="WP_166284257.1">
    <property type="nucleotide sequence ID" value="NZ_JAANNP010000053.1"/>
</dbReference>
<proteinExistence type="predicted"/>
<dbReference type="Proteomes" id="UP000800981">
    <property type="component" value="Unassembled WGS sequence"/>
</dbReference>
<reference evidence="2 3" key="1">
    <citation type="submission" date="2020-03" db="EMBL/GenBank/DDBJ databases">
        <title>Two novel Motilibacter sp.</title>
        <authorList>
            <person name="Liu S."/>
        </authorList>
    </citation>
    <scope>NUCLEOTIDE SEQUENCE [LARGE SCALE GENOMIC DNA]</scope>
    <source>
        <strain evidence="2 3">E257</strain>
    </source>
</reference>
<comment type="caution">
    <text evidence="2">The sequence shown here is derived from an EMBL/GenBank/DDBJ whole genome shotgun (WGS) entry which is preliminary data.</text>
</comment>
<feature type="domain" description="ACT" evidence="1">
    <location>
        <begin position="4"/>
        <end position="82"/>
    </location>
</feature>
<dbReference type="InterPro" id="IPR045865">
    <property type="entry name" value="ACT-like_dom_sf"/>
</dbReference>
<accession>A0ABX0H1L3</accession>
<name>A0ABX0H1L3_9ACTN</name>
<dbReference type="EMBL" id="JAANNP010000053">
    <property type="protein sequence ID" value="NHC15766.1"/>
    <property type="molecule type" value="Genomic_DNA"/>
</dbReference>
<protein>
    <recommendedName>
        <fullName evidence="1">ACT domain-containing protein</fullName>
    </recommendedName>
</protein>
<gene>
    <name evidence="2" type="ORF">G9H71_18455</name>
</gene>
<evidence type="ECO:0000313" key="2">
    <source>
        <dbReference type="EMBL" id="NHC15766.1"/>
    </source>
</evidence>